<organism evidence="3 4">
    <name type="scientific">Marinobacterium aestuarii</name>
    <dbReference type="NCBI Taxonomy" id="1821621"/>
    <lineage>
        <taxon>Bacteria</taxon>
        <taxon>Pseudomonadati</taxon>
        <taxon>Pseudomonadota</taxon>
        <taxon>Gammaproteobacteria</taxon>
        <taxon>Oceanospirillales</taxon>
        <taxon>Oceanospirillaceae</taxon>
        <taxon>Marinobacterium</taxon>
    </lineage>
</organism>
<dbReference type="Gene3D" id="3.40.630.30">
    <property type="match status" value="1"/>
</dbReference>
<dbReference type="Pfam" id="PF13480">
    <property type="entry name" value="Acetyltransf_6"/>
    <property type="match status" value="1"/>
</dbReference>
<dbReference type="KEGG" id="mars:A8C75_08515"/>
<dbReference type="Proteomes" id="UP000078070">
    <property type="component" value="Chromosome"/>
</dbReference>
<keyword evidence="4" id="KW-1185">Reference proteome</keyword>
<dbReference type="InterPro" id="IPR016181">
    <property type="entry name" value="Acyl_CoA_acyltransferase"/>
</dbReference>
<reference evidence="4" key="1">
    <citation type="submission" date="2016-05" db="EMBL/GenBank/DDBJ databases">
        <authorList>
            <person name="Baek K."/>
            <person name="Yang S.-J."/>
        </authorList>
    </citation>
    <scope>NUCLEOTIDE SEQUENCE [LARGE SCALE GENOMIC DNA]</scope>
    <source>
        <strain evidence="4">ST58-10</strain>
    </source>
</reference>
<evidence type="ECO:0000259" key="2">
    <source>
        <dbReference type="PROSITE" id="PS50975"/>
    </source>
</evidence>
<name>A0A1A9EY02_9GAMM</name>
<protein>
    <recommendedName>
        <fullName evidence="2">ATP-grasp domain-containing protein</fullName>
    </recommendedName>
</protein>
<dbReference type="Gene3D" id="3.30.470.20">
    <property type="entry name" value="ATP-grasp fold, B domain"/>
    <property type="match status" value="1"/>
</dbReference>
<dbReference type="RefSeq" id="WP_067380743.1">
    <property type="nucleotide sequence ID" value="NZ_CP015839.1"/>
</dbReference>
<dbReference type="InterPro" id="IPR038740">
    <property type="entry name" value="BioF2-like_GNAT_dom"/>
</dbReference>
<dbReference type="STRING" id="1821621.A8C75_08515"/>
<dbReference type="InterPro" id="IPR011761">
    <property type="entry name" value="ATP-grasp"/>
</dbReference>
<dbReference type="OrthoDB" id="4349922at2"/>
<accession>A0A1A9EY02</accession>
<dbReference type="SUPFAM" id="SSF56059">
    <property type="entry name" value="Glutathione synthetase ATP-binding domain-like"/>
    <property type="match status" value="1"/>
</dbReference>
<evidence type="ECO:0000313" key="4">
    <source>
        <dbReference type="Proteomes" id="UP000078070"/>
    </source>
</evidence>
<feature type="domain" description="ATP-grasp" evidence="2">
    <location>
        <begin position="125"/>
        <end position="312"/>
    </location>
</feature>
<sequence>MILPQNAPCALVVGLCSHGLAIARSLQRLGIEVHAFEANSSIPGALTNSAHIHYVESIKDNSLVDDLRAFRQRIPLSRDIVLFPSNDSNVRVIASNIERLRGAYILSWEGCVDQVQKLLLKSNIEGRCKAVGLNYPASVVLESRGDLKYQVSSLKQPFIIKPANPQSGFKAIKCTSVAELEAVVDHYPDDYPFLVQEWVSGTDKDLYFCALYLDNGLPLVNFEGNKLASFPPALGQTTVAVSVDMPELRDLTKIFFNGLGLCGPVSLEFKRDAAGRYWVIEPTVGRTDFWVGLCIRAGCDLPAIEYLRSTGQAVPVSTGNYTPTIWFDSERDAFGPVKYLPRFVPGHGKLKRPVFSFFSRRDLKPFLRSSRKALYRMSHSLARLMVEKQNAPAPEVEVSSYPRINALPDVFLRLLEEKDQDSIFLGRDWFDNFSATVATGAGDVFFLCMADNNGRAVAVLPMWRNEGRFHGVKVRKLTGLSNYYSPIYDVIIDASLTTREYAYSFFMTYLWKEMKGWDLVDFYPVSIEARNDILKISGVKIWKFDYFITKNFYHDSCENFENYISSRSSRVVNTVKRKFKKLDAVGGWSVCIYTELDSIESKLKDYHRVYENSWKNDEPYPEFINGFARMCAKKNRLRLGVLDVDGKPIAVQLWVVANRVAYIYKLAYDKNYKNLSPGTVLTTKMIERVIKIDNVEVIDFLTGLDFFKKEWMDRSRCLYGVQIVNYRSLSGMMVLLINEISKIKKYFSRTKSEAGNLNRV</sequence>
<dbReference type="AlphaFoldDB" id="A0A1A9EY02"/>
<keyword evidence="1" id="KW-0067">ATP-binding</keyword>
<evidence type="ECO:0000313" key="3">
    <source>
        <dbReference type="EMBL" id="ANG62528.1"/>
    </source>
</evidence>
<reference evidence="3 4" key="2">
    <citation type="journal article" date="2018" name="Int. J. Syst. Evol. Microbiol.">
        <title>Marinobacterium aestuarii sp. nov., a benzene-degrading marine bacterium isolated from estuary sediment.</title>
        <authorList>
            <person name="Bae S.S."/>
            <person name="Jung J."/>
            <person name="Chung D."/>
            <person name="Baek K."/>
        </authorList>
    </citation>
    <scope>NUCLEOTIDE SEQUENCE [LARGE SCALE GENOMIC DNA]</scope>
    <source>
        <strain evidence="3 4">ST58-10</strain>
    </source>
</reference>
<dbReference type="GO" id="GO:0005524">
    <property type="term" value="F:ATP binding"/>
    <property type="evidence" value="ECO:0007669"/>
    <property type="project" value="UniProtKB-UniRule"/>
</dbReference>
<dbReference type="PROSITE" id="PS50975">
    <property type="entry name" value="ATP_GRASP"/>
    <property type="match status" value="1"/>
</dbReference>
<keyword evidence="1" id="KW-0547">Nucleotide-binding</keyword>
<evidence type="ECO:0000256" key="1">
    <source>
        <dbReference type="PROSITE-ProRule" id="PRU00409"/>
    </source>
</evidence>
<dbReference type="EMBL" id="CP015839">
    <property type="protein sequence ID" value="ANG62528.1"/>
    <property type="molecule type" value="Genomic_DNA"/>
</dbReference>
<proteinExistence type="predicted"/>
<dbReference type="GO" id="GO:0046872">
    <property type="term" value="F:metal ion binding"/>
    <property type="evidence" value="ECO:0007669"/>
    <property type="project" value="InterPro"/>
</dbReference>
<dbReference type="SUPFAM" id="SSF55729">
    <property type="entry name" value="Acyl-CoA N-acyltransferases (Nat)"/>
    <property type="match status" value="1"/>
</dbReference>
<gene>
    <name evidence="3" type="ORF">A8C75_08515</name>
</gene>